<name>A0A0D3HXI9_EMIH1</name>
<organism evidence="2 3">
    <name type="scientific">Emiliania huxleyi (strain CCMP1516)</name>
    <dbReference type="NCBI Taxonomy" id="280463"/>
    <lineage>
        <taxon>Eukaryota</taxon>
        <taxon>Haptista</taxon>
        <taxon>Haptophyta</taxon>
        <taxon>Prymnesiophyceae</taxon>
        <taxon>Isochrysidales</taxon>
        <taxon>Noelaerhabdaceae</taxon>
        <taxon>Emiliania</taxon>
    </lineage>
</organism>
<dbReference type="RefSeq" id="XP_005756153.1">
    <property type="nucleotide sequence ID" value="XM_005756096.1"/>
</dbReference>
<evidence type="ECO:0000256" key="1">
    <source>
        <dbReference type="SAM" id="MobiDB-lite"/>
    </source>
</evidence>
<dbReference type="KEGG" id="ehx:EMIHUDRAFT_221871"/>
<feature type="compositionally biased region" description="Basic and acidic residues" evidence="1">
    <location>
        <begin position="36"/>
        <end position="57"/>
    </location>
</feature>
<dbReference type="EnsemblProtists" id="EOD03724">
    <property type="protein sequence ID" value="EOD03724"/>
    <property type="gene ID" value="EMIHUDRAFT_221871"/>
</dbReference>
<evidence type="ECO:0000313" key="2">
    <source>
        <dbReference type="EnsemblProtists" id="EOD03724"/>
    </source>
</evidence>
<feature type="region of interest" description="Disordered" evidence="1">
    <location>
        <begin position="36"/>
        <end position="77"/>
    </location>
</feature>
<dbReference type="PaxDb" id="2903-EOD03724"/>
<dbReference type="Proteomes" id="UP000013827">
    <property type="component" value="Unassembled WGS sequence"/>
</dbReference>
<keyword evidence="3" id="KW-1185">Reference proteome</keyword>
<proteinExistence type="predicted"/>
<protein>
    <submittedName>
        <fullName evidence="2">Uncharacterized protein</fullName>
    </submittedName>
</protein>
<dbReference type="HOGENOM" id="CLU_2214960_0_0_1"/>
<accession>A0A0D3HXI9</accession>
<evidence type="ECO:0000313" key="3">
    <source>
        <dbReference type="Proteomes" id="UP000013827"/>
    </source>
</evidence>
<reference evidence="3" key="1">
    <citation type="journal article" date="2013" name="Nature">
        <title>Pan genome of the phytoplankton Emiliania underpins its global distribution.</title>
        <authorList>
            <person name="Read B.A."/>
            <person name="Kegel J."/>
            <person name="Klute M.J."/>
            <person name="Kuo A."/>
            <person name="Lefebvre S.C."/>
            <person name="Maumus F."/>
            <person name="Mayer C."/>
            <person name="Miller J."/>
            <person name="Monier A."/>
            <person name="Salamov A."/>
            <person name="Young J."/>
            <person name="Aguilar M."/>
            <person name="Claverie J.M."/>
            <person name="Frickenhaus S."/>
            <person name="Gonzalez K."/>
            <person name="Herman E.K."/>
            <person name="Lin Y.C."/>
            <person name="Napier J."/>
            <person name="Ogata H."/>
            <person name="Sarno A.F."/>
            <person name="Shmutz J."/>
            <person name="Schroeder D."/>
            <person name="de Vargas C."/>
            <person name="Verret F."/>
            <person name="von Dassow P."/>
            <person name="Valentin K."/>
            <person name="Van de Peer Y."/>
            <person name="Wheeler G."/>
            <person name="Dacks J.B."/>
            <person name="Delwiche C.F."/>
            <person name="Dyhrman S.T."/>
            <person name="Glockner G."/>
            <person name="John U."/>
            <person name="Richards T."/>
            <person name="Worden A.Z."/>
            <person name="Zhang X."/>
            <person name="Grigoriev I.V."/>
            <person name="Allen A.E."/>
            <person name="Bidle K."/>
            <person name="Borodovsky M."/>
            <person name="Bowler C."/>
            <person name="Brownlee C."/>
            <person name="Cock J.M."/>
            <person name="Elias M."/>
            <person name="Gladyshev V.N."/>
            <person name="Groth M."/>
            <person name="Guda C."/>
            <person name="Hadaegh A."/>
            <person name="Iglesias-Rodriguez M.D."/>
            <person name="Jenkins J."/>
            <person name="Jones B.M."/>
            <person name="Lawson T."/>
            <person name="Leese F."/>
            <person name="Lindquist E."/>
            <person name="Lobanov A."/>
            <person name="Lomsadze A."/>
            <person name="Malik S.B."/>
            <person name="Marsh M.E."/>
            <person name="Mackinder L."/>
            <person name="Mock T."/>
            <person name="Mueller-Roeber B."/>
            <person name="Pagarete A."/>
            <person name="Parker M."/>
            <person name="Probert I."/>
            <person name="Quesneville H."/>
            <person name="Raines C."/>
            <person name="Rensing S.A."/>
            <person name="Riano-Pachon D.M."/>
            <person name="Richier S."/>
            <person name="Rokitta S."/>
            <person name="Shiraiwa Y."/>
            <person name="Soanes D.M."/>
            <person name="van der Giezen M."/>
            <person name="Wahlund T.M."/>
            <person name="Williams B."/>
            <person name="Wilson W."/>
            <person name="Wolfe G."/>
            <person name="Wurch L.L."/>
        </authorList>
    </citation>
    <scope>NUCLEOTIDE SEQUENCE</scope>
</reference>
<reference evidence="2" key="2">
    <citation type="submission" date="2024-10" db="UniProtKB">
        <authorList>
            <consortium name="EnsemblProtists"/>
        </authorList>
    </citation>
    <scope>IDENTIFICATION</scope>
</reference>
<dbReference type="GeneID" id="17249844"/>
<dbReference type="AlphaFoldDB" id="A0A0D3HXI9"/>
<sequence length="107" mass="11617">MLAGERRTTVVVGSKALSPISAVVGTVTLVREEQRWKAPSSMERRPAGRVTEVRESQQENALLPMQSVDGPVEVTPGENGGIGLGGAWPSLWKVVMVRLPLRLAFPW</sequence>